<dbReference type="PROSITE" id="PS00022">
    <property type="entry name" value="EGF_1"/>
    <property type="match status" value="1"/>
</dbReference>
<comment type="caution">
    <text evidence="5">The sequence shown here is derived from an EMBL/GenBank/DDBJ whole genome shotgun (WGS) entry which is preliminary data.</text>
</comment>
<dbReference type="OrthoDB" id="6344411at2759"/>
<dbReference type="SUPFAM" id="SSF51092">
    <property type="entry name" value="Vitelline membrane outer protein-I (VMO-I)"/>
    <property type="match status" value="1"/>
</dbReference>
<sequence>MSPINTVFVVFLVNGALISAQRDDVAQWIYPDKAPWGRLKKTVYCQPDAYAVGFKQRVEQPSAGDDTALNALELTCKKRDGTGLHNIRSDSGAWGTWSDYVYCANDWTNDDFLYGVFFRIESNQLAGDDTAVNDARFICLQGSIIGAPNGGPWGDWKPITRCPEYTVICGFRLIFEDDSQAADDTGANGAEFACCRLNRCSPNPCSDNTPCVQTPGGYQCNCTNGKQGTHCVSFSSTAPDTVGVCILWGDPHLKGFHRYTNGPRIQYLCTESGTFSLLNNKLINATITIADQHWFTSATSVTFYDIDIDIGYSYEIDQSTGLCIRPSKGCEYEPGSRRRKRSLVPPIPHSRSWTVEQQQINDMAEQICQAYIDEGTLAAWNMGLPVDTMEQKYVIEDIQLACIFDTRTTGIKNIGSNSIRVLLSEGKYFLPPKNDSEYTAYVEQTAQIAEEALVEAAAHIDLIVQTLTTTIPTTTGTK</sequence>
<dbReference type="Gene3D" id="2.10.25.10">
    <property type="entry name" value="Laminin"/>
    <property type="match status" value="1"/>
</dbReference>
<keyword evidence="1" id="KW-1015">Disulfide bond</keyword>
<dbReference type="InterPro" id="IPR005515">
    <property type="entry name" value="VOMI"/>
</dbReference>
<organism evidence="5 8">
    <name type="scientific">Didymodactylos carnosus</name>
    <dbReference type="NCBI Taxonomy" id="1234261"/>
    <lineage>
        <taxon>Eukaryota</taxon>
        <taxon>Metazoa</taxon>
        <taxon>Spiralia</taxon>
        <taxon>Gnathifera</taxon>
        <taxon>Rotifera</taxon>
        <taxon>Eurotatoria</taxon>
        <taxon>Bdelloidea</taxon>
        <taxon>Philodinida</taxon>
        <taxon>Philodinidae</taxon>
        <taxon>Didymodactylos</taxon>
    </lineage>
</organism>
<dbReference type="EMBL" id="CAJNOQ010007196">
    <property type="protein sequence ID" value="CAF1160797.1"/>
    <property type="molecule type" value="Genomic_DNA"/>
</dbReference>
<reference evidence="5" key="1">
    <citation type="submission" date="2021-02" db="EMBL/GenBank/DDBJ databases">
        <authorList>
            <person name="Nowell W R."/>
        </authorList>
    </citation>
    <scope>NUCLEOTIDE SEQUENCE</scope>
</reference>
<dbReference type="PROSITE" id="PS50026">
    <property type="entry name" value="EGF_3"/>
    <property type="match status" value="1"/>
</dbReference>
<dbReference type="AlphaFoldDB" id="A0A814TEL9"/>
<evidence type="ECO:0000313" key="8">
    <source>
        <dbReference type="Proteomes" id="UP000663829"/>
    </source>
</evidence>
<keyword evidence="2" id="KW-0732">Signal</keyword>
<dbReference type="EMBL" id="CAJOBA010006542">
    <property type="protein sequence ID" value="CAF3775874.1"/>
    <property type="molecule type" value="Genomic_DNA"/>
</dbReference>
<dbReference type="CDD" id="cd00054">
    <property type="entry name" value="EGF_CA"/>
    <property type="match status" value="1"/>
</dbReference>
<dbReference type="PANTHER" id="PTHR18841">
    <property type="entry name" value="VITELLINE MEMBRANE OUTER LAYER PROTEIN I-RELATED"/>
    <property type="match status" value="1"/>
</dbReference>
<dbReference type="InterPro" id="IPR036706">
    <property type="entry name" value="VOMI_sf"/>
</dbReference>
<evidence type="ECO:0000256" key="2">
    <source>
        <dbReference type="SAM" id="SignalP"/>
    </source>
</evidence>
<feature type="chain" id="PRO_5035685334" description="EGF-like domain-containing protein" evidence="2">
    <location>
        <begin position="21"/>
        <end position="478"/>
    </location>
</feature>
<dbReference type="Proteomes" id="UP000681722">
    <property type="component" value="Unassembled WGS sequence"/>
</dbReference>
<dbReference type="InterPro" id="IPR000742">
    <property type="entry name" value="EGF"/>
</dbReference>
<gene>
    <name evidence="5" type="ORF">GPM918_LOCUS21669</name>
    <name evidence="4" type="ORF">OVA965_LOCUS14836</name>
    <name evidence="7" type="ORF">SRO942_LOCUS21666</name>
    <name evidence="6" type="ORF">TMI583_LOCUS14842</name>
</gene>
<protein>
    <recommendedName>
        <fullName evidence="3">EGF-like domain-containing protein</fullName>
    </recommendedName>
</protein>
<accession>A0A814TEL9</accession>
<feature type="signal peptide" evidence="2">
    <location>
        <begin position="1"/>
        <end position="20"/>
    </location>
</feature>
<evidence type="ECO:0000313" key="6">
    <source>
        <dbReference type="EMBL" id="CAF3775874.1"/>
    </source>
</evidence>
<evidence type="ECO:0000313" key="4">
    <source>
        <dbReference type="EMBL" id="CAF1006779.1"/>
    </source>
</evidence>
<dbReference type="Proteomes" id="UP000677228">
    <property type="component" value="Unassembled WGS sequence"/>
</dbReference>
<evidence type="ECO:0000313" key="7">
    <source>
        <dbReference type="EMBL" id="CAF3924360.1"/>
    </source>
</evidence>
<dbReference type="EMBL" id="CAJOBC010007196">
    <property type="protein sequence ID" value="CAF3924360.1"/>
    <property type="molecule type" value="Genomic_DNA"/>
</dbReference>
<dbReference type="Proteomes" id="UP000682733">
    <property type="component" value="Unassembled WGS sequence"/>
</dbReference>
<dbReference type="Proteomes" id="UP000663829">
    <property type="component" value="Unassembled WGS sequence"/>
</dbReference>
<evidence type="ECO:0000256" key="1">
    <source>
        <dbReference type="PROSITE-ProRule" id="PRU00076"/>
    </source>
</evidence>
<dbReference type="Pfam" id="PF03762">
    <property type="entry name" value="VOMI"/>
    <property type="match status" value="1"/>
</dbReference>
<comment type="caution">
    <text evidence="1">Lacks conserved residue(s) required for the propagation of feature annotation.</text>
</comment>
<dbReference type="EMBL" id="CAJNOK010006533">
    <property type="protein sequence ID" value="CAF1006779.1"/>
    <property type="molecule type" value="Genomic_DNA"/>
</dbReference>
<proteinExistence type="predicted"/>
<evidence type="ECO:0000313" key="5">
    <source>
        <dbReference type="EMBL" id="CAF1160797.1"/>
    </source>
</evidence>
<dbReference type="GO" id="GO:0005615">
    <property type="term" value="C:extracellular space"/>
    <property type="evidence" value="ECO:0007669"/>
    <property type="project" value="TreeGrafter"/>
</dbReference>
<evidence type="ECO:0000259" key="3">
    <source>
        <dbReference type="PROSITE" id="PS50026"/>
    </source>
</evidence>
<feature type="disulfide bond" evidence="1">
    <location>
        <begin position="222"/>
        <end position="231"/>
    </location>
</feature>
<name>A0A814TEL9_9BILA</name>
<dbReference type="Gene3D" id="2.100.10.20">
    <property type="entry name" value="Vitelline membrane outer layer protein I (VOMI)"/>
    <property type="match status" value="1"/>
</dbReference>
<feature type="domain" description="EGF-like" evidence="3">
    <location>
        <begin position="196"/>
        <end position="232"/>
    </location>
</feature>
<keyword evidence="1" id="KW-0245">EGF-like domain</keyword>
<dbReference type="SUPFAM" id="SSF57196">
    <property type="entry name" value="EGF/Laminin"/>
    <property type="match status" value="1"/>
</dbReference>
<dbReference type="PANTHER" id="PTHR18841:SF0">
    <property type="entry name" value="VITELLINE MEMBRANE OUTER LAYER 1 HOMOLOG A-RELATED"/>
    <property type="match status" value="1"/>
</dbReference>
<keyword evidence="8" id="KW-1185">Reference proteome</keyword>